<proteinExistence type="predicted"/>
<dbReference type="InterPro" id="IPR009920">
    <property type="entry name" value="HEPPP_synth_su1"/>
</dbReference>
<name>A0ABT2WDF1_9BACI</name>
<evidence type="ECO:0000313" key="1">
    <source>
        <dbReference type="EMBL" id="MCU9593703.1"/>
    </source>
</evidence>
<gene>
    <name evidence="1" type="ORF">OEV82_04420</name>
</gene>
<sequence>MIRQIQIMGFEGDQVHLEISFVKEMQEKIYQSISHSYLNKYFHVPQLDSDKLYLLLSVLKSKNFPTKKMESVAKTVMYIQVALDSHDLVKNDLEGQKYNLTEQKEQQLTVLAGDYYSGLYYRTLSFLPEIPLIKQLASAIKIINEQKIRVYKVEITSLEDFFLSMQQIETLLYQKLASFYQLSDFEMIATNWLHMNQILKNKEKYINYMIENRLINMNNVDDDPRALAENRLYQYIQELDDQLKKYVKNDALIKQFSKINDTYLKNLQLRL</sequence>
<dbReference type="Proteomes" id="UP001208656">
    <property type="component" value="Unassembled WGS sequence"/>
</dbReference>
<evidence type="ECO:0000313" key="2">
    <source>
        <dbReference type="Proteomes" id="UP001208656"/>
    </source>
</evidence>
<accession>A0ABT2WDF1</accession>
<reference evidence="1 2" key="1">
    <citation type="submission" date="2022-10" db="EMBL/GenBank/DDBJ databases">
        <title>Description of Fervidibacillus gen. nov. in the family Fervidibacillaceae fam. nov. with two species, Fervidibacillus albus sp. nov., and Fervidibacillus halotolerans sp. nov., isolated from tidal flat sediments.</title>
        <authorList>
            <person name="Kwon K.K."/>
            <person name="Yang S.-H."/>
        </authorList>
    </citation>
    <scope>NUCLEOTIDE SEQUENCE [LARGE SCALE GENOMIC DNA]</scope>
    <source>
        <strain evidence="1 2">DSM 23332</strain>
    </source>
</reference>
<dbReference type="RefSeq" id="WP_173661293.1">
    <property type="nucleotide sequence ID" value="NZ_JAOUSE010000007.1"/>
</dbReference>
<comment type="caution">
    <text evidence="1">The sequence shown here is derived from an EMBL/GenBank/DDBJ whole genome shotgun (WGS) entry which is preliminary data.</text>
</comment>
<dbReference type="EMBL" id="JAOUSE010000007">
    <property type="protein sequence ID" value="MCU9593703.1"/>
    <property type="molecule type" value="Genomic_DNA"/>
</dbReference>
<dbReference type="Pfam" id="PF07307">
    <property type="entry name" value="HEPPP_synt_1"/>
    <property type="match status" value="1"/>
</dbReference>
<organism evidence="1 2">
    <name type="scientific">Pallidibacillus thermolactis</name>
    <dbReference type="NCBI Taxonomy" id="251051"/>
    <lineage>
        <taxon>Bacteria</taxon>
        <taxon>Bacillati</taxon>
        <taxon>Bacillota</taxon>
        <taxon>Bacilli</taxon>
        <taxon>Bacillales</taxon>
        <taxon>Bacillaceae</taxon>
        <taxon>Pallidibacillus</taxon>
    </lineage>
</organism>
<keyword evidence="2" id="KW-1185">Reference proteome</keyword>
<protein>
    <submittedName>
        <fullName evidence="1">Heptaprenyl diphosphate synthase component 1</fullName>
    </submittedName>
</protein>
<dbReference type="Gene3D" id="1.20.120.1450">
    <property type="match status" value="1"/>
</dbReference>